<dbReference type="OrthoDB" id="341482at2759"/>
<comment type="caution">
    <text evidence="8">The sequence shown here is derived from an EMBL/GenBank/DDBJ whole genome shotgun (WGS) entry which is preliminary data.</text>
</comment>
<dbReference type="InterPro" id="IPR037700">
    <property type="entry name" value="NUP88/NUP82"/>
</dbReference>
<keyword evidence="6" id="KW-0906">Nuclear pore complex</keyword>
<dbReference type="EMBL" id="BNCP01000043">
    <property type="protein sequence ID" value="GIL88243.1"/>
    <property type="molecule type" value="Genomic_DNA"/>
</dbReference>
<dbReference type="GO" id="GO:0006606">
    <property type="term" value="P:protein import into nucleus"/>
    <property type="evidence" value="ECO:0007669"/>
    <property type="project" value="TreeGrafter"/>
</dbReference>
<keyword evidence="5" id="KW-0811">Translocation</keyword>
<name>A0A8J4FXH1_9CHLO</name>
<keyword evidence="7" id="KW-0539">Nucleus</keyword>
<evidence type="ECO:0000256" key="1">
    <source>
        <dbReference type="ARBA" id="ARBA00004567"/>
    </source>
</evidence>
<reference evidence="8" key="1">
    <citation type="journal article" date="2021" name="Proc. Natl. Acad. Sci. U.S.A.">
        <title>Three genomes in the algal genus Volvox reveal the fate of a haploid sex-determining region after a transition to homothallism.</title>
        <authorList>
            <person name="Yamamoto K."/>
            <person name="Hamaji T."/>
            <person name="Kawai-Toyooka H."/>
            <person name="Matsuzaki R."/>
            <person name="Takahashi F."/>
            <person name="Nishimura Y."/>
            <person name="Kawachi M."/>
            <person name="Noguchi H."/>
            <person name="Minakuchi Y."/>
            <person name="Umen J.G."/>
            <person name="Toyoda A."/>
            <person name="Nozaki H."/>
        </authorList>
    </citation>
    <scope>NUCLEOTIDE SEQUENCE</scope>
    <source>
        <strain evidence="8">NIES-3786</strain>
    </source>
</reference>
<evidence type="ECO:0000256" key="6">
    <source>
        <dbReference type="ARBA" id="ARBA00023132"/>
    </source>
</evidence>
<dbReference type="GO" id="GO:0005643">
    <property type="term" value="C:nuclear pore"/>
    <property type="evidence" value="ECO:0007669"/>
    <property type="project" value="UniProtKB-SubCell"/>
</dbReference>
<evidence type="ECO:0000256" key="2">
    <source>
        <dbReference type="ARBA" id="ARBA00022448"/>
    </source>
</evidence>
<dbReference type="GO" id="GO:0006406">
    <property type="term" value="P:mRNA export from nucleus"/>
    <property type="evidence" value="ECO:0007669"/>
    <property type="project" value="TreeGrafter"/>
</dbReference>
<comment type="subcellular location">
    <subcellularLocation>
        <location evidence="1">Nucleus</location>
        <location evidence="1">Nuclear pore complex</location>
    </subcellularLocation>
</comment>
<dbReference type="PANTHER" id="PTHR13257:SF0">
    <property type="entry name" value="NUCLEAR PORE COMPLEX PROTEIN NUP88"/>
    <property type="match status" value="1"/>
</dbReference>
<evidence type="ECO:0000256" key="4">
    <source>
        <dbReference type="ARBA" id="ARBA00022927"/>
    </source>
</evidence>
<dbReference type="Proteomes" id="UP000747110">
    <property type="component" value="Unassembled WGS sequence"/>
</dbReference>
<gene>
    <name evidence="8" type="ORF">Vretifemale_16191</name>
</gene>
<dbReference type="GO" id="GO:0017056">
    <property type="term" value="F:structural constituent of nuclear pore"/>
    <property type="evidence" value="ECO:0007669"/>
    <property type="project" value="InterPro"/>
</dbReference>
<protein>
    <submittedName>
        <fullName evidence="8">Uncharacterized protein</fullName>
    </submittedName>
</protein>
<dbReference type="PANTHER" id="PTHR13257">
    <property type="entry name" value="NUCLEOPORIN NUP84-RELATED"/>
    <property type="match status" value="1"/>
</dbReference>
<dbReference type="AlphaFoldDB" id="A0A8J4FXH1"/>
<organism evidence="8 9">
    <name type="scientific">Volvox reticuliferus</name>
    <dbReference type="NCBI Taxonomy" id="1737510"/>
    <lineage>
        <taxon>Eukaryota</taxon>
        <taxon>Viridiplantae</taxon>
        <taxon>Chlorophyta</taxon>
        <taxon>core chlorophytes</taxon>
        <taxon>Chlorophyceae</taxon>
        <taxon>CS clade</taxon>
        <taxon>Chlamydomonadales</taxon>
        <taxon>Volvocaceae</taxon>
        <taxon>Volvox</taxon>
    </lineage>
</organism>
<accession>A0A8J4FXH1</accession>
<evidence type="ECO:0000313" key="9">
    <source>
        <dbReference type="Proteomes" id="UP000747110"/>
    </source>
</evidence>
<sequence length="248" mass="27153">MLWVTRQPKTVGRLSVCAKNWWAGPGNLDNTRKRCFASIDDTSCAIVNLMVPPPDRNLPAPCTGSPKPLPVASSEGLVYLIDCITALRGKHMAFLHGAAVDLQSRADALHAEAGKHAAAVADLVAMAAALEARQEILETRLSRIKLLHGNLFEWAGTLASLHWTMPRTMSLAEISATEELSGMEMRVKSLQRQWDISCEVPVRGASQSLWAGKHARHKHSRSSVGEGTRRGHGSIQWARCCPLWLDQP</sequence>
<keyword evidence="9" id="KW-1185">Reference proteome</keyword>
<proteinExistence type="predicted"/>
<evidence type="ECO:0000313" key="8">
    <source>
        <dbReference type="EMBL" id="GIL88243.1"/>
    </source>
</evidence>
<dbReference type="GO" id="GO:0000055">
    <property type="term" value="P:ribosomal large subunit export from nucleus"/>
    <property type="evidence" value="ECO:0007669"/>
    <property type="project" value="InterPro"/>
</dbReference>
<evidence type="ECO:0000256" key="5">
    <source>
        <dbReference type="ARBA" id="ARBA00023010"/>
    </source>
</evidence>
<evidence type="ECO:0000256" key="3">
    <source>
        <dbReference type="ARBA" id="ARBA00022816"/>
    </source>
</evidence>
<keyword evidence="4" id="KW-0653">Protein transport</keyword>
<keyword evidence="3" id="KW-0509">mRNA transport</keyword>
<keyword evidence="2" id="KW-0813">Transport</keyword>
<dbReference type="GO" id="GO:0000056">
    <property type="term" value="P:ribosomal small subunit export from nucleus"/>
    <property type="evidence" value="ECO:0007669"/>
    <property type="project" value="InterPro"/>
</dbReference>
<evidence type="ECO:0000256" key="7">
    <source>
        <dbReference type="ARBA" id="ARBA00023242"/>
    </source>
</evidence>